<dbReference type="InterPro" id="IPR050597">
    <property type="entry name" value="Cytochrome_c_Oxidase_Subunit"/>
</dbReference>
<reference evidence="9 10" key="1">
    <citation type="journal article" date="2019" name="Int. J. Syst. Evol. Microbiol.">
        <title>Undibacterium piscinae sp. nov., isolated from Korean shiner intestine.</title>
        <authorList>
            <person name="Lee S.Y."/>
            <person name="Kang W."/>
            <person name="Kim P.S."/>
            <person name="Kim H.S."/>
            <person name="Sung H."/>
            <person name="Shin N.R."/>
            <person name="Whon T.W."/>
            <person name="Yun J.H."/>
            <person name="Lee J.Y."/>
            <person name="Lee J.Y."/>
            <person name="Jung M.J."/>
            <person name="Jeong Y.S."/>
            <person name="Tak E.J."/>
            <person name="Han J.E."/>
            <person name="Hyun D.W."/>
            <person name="Kang M.S."/>
            <person name="Lee K.E."/>
            <person name="Lee B.H."/>
            <person name="Bae J.W."/>
        </authorList>
    </citation>
    <scope>NUCLEOTIDE SEQUENCE [LARGE SCALE GENOMIC DNA]</scope>
    <source>
        <strain evidence="9 10">S11R28</strain>
    </source>
</reference>
<dbReference type="KEGG" id="upi:EJG51_003835"/>
<keyword evidence="1" id="KW-0813">Transport</keyword>
<dbReference type="PANTHER" id="PTHR33751:SF9">
    <property type="entry name" value="CYTOCHROME C4"/>
    <property type="match status" value="1"/>
</dbReference>
<accession>A0A6M4A1V4</accession>
<dbReference type="GO" id="GO:0020037">
    <property type="term" value="F:heme binding"/>
    <property type="evidence" value="ECO:0007669"/>
    <property type="project" value="InterPro"/>
</dbReference>
<keyword evidence="4" id="KW-0249">Electron transport</keyword>
<dbReference type="AlphaFoldDB" id="A0A6M4A1V4"/>
<name>A0A6M4A1V4_9BURK</name>
<dbReference type="Gene3D" id="1.10.760.10">
    <property type="entry name" value="Cytochrome c-like domain"/>
    <property type="match status" value="1"/>
</dbReference>
<evidence type="ECO:0000313" key="9">
    <source>
        <dbReference type="EMBL" id="QJQ05134.1"/>
    </source>
</evidence>
<feature type="signal peptide" evidence="7">
    <location>
        <begin position="1"/>
        <end position="20"/>
    </location>
</feature>
<keyword evidence="7" id="KW-0732">Signal</keyword>
<keyword evidence="2 6" id="KW-0349">Heme</keyword>
<dbReference type="InterPro" id="IPR036909">
    <property type="entry name" value="Cyt_c-like_dom_sf"/>
</dbReference>
<evidence type="ECO:0000256" key="7">
    <source>
        <dbReference type="SAM" id="SignalP"/>
    </source>
</evidence>
<keyword evidence="3 6" id="KW-0479">Metal-binding</keyword>
<dbReference type="PROSITE" id="PS51007">
    <property type="entry name" value="CYTC"/>
    <property type="match status" value="1"/>
</dbReference>
<dbReference type="GO" id="GO:0009055">
    <property type="term" value="F:electron transfer activity"/>
    <property type="evidence" value="ECO:0007669"/>
    <property type="project" value="InterPro"/>
</dbReference>
<evidence type="ECO:0000313" key="10">
    <source>
        <dbReference type="Proteomes" id="UP000274350"/>
    </source>
</evidence>
<evidence type="ECO:0000256" key="3">
    <source>
        <dbReference type="ARBA" id="ARBA00022723"/>
    </source>
</evidence>
<gene>
    <name evidence="9" type="ORF">EJG51_003835</name>
</gene>
<sequence>MKKHSLLILLLSGISFSAFAGGNIEAGKLASEKFNCASCHGANYSTPIDPAYPKLAGQHKDYLAQALKAYQRGSDGAYGRGNAIMGAQAKALSNTDIQNISAYISSLPGTLVLKK</sequence>
<dbReference type="InterPro" id="IPR009056">
    <property type="entry name" value="Cyt_c-like_dom"/>
</dbReference>
<feature type="domain" description="Cytochrome c" evidence="8">
    <location>
        <begin position="22"/>
        <end position="108"/>
    </location>
</feature>
<keyword evidence="10" id="KW-1185">Reference proteome</keyword>
<dbReference type="GO" id="GO:0046872">
    <property type="term" value="F:metal ion binding"/>
    <property type="evidence" value="ECO:0007669"/>
    <property type="project" value="UniProtKB-KW"/>
</dbReference>
<dbReference type="SUPFAM" id="SSF46626">
    <property type="entry name" value="Cytochrome c"/>
    <property type="match status" value="1"/>
</dbReference>
<dbReference type="PANTHER" id="PTHR33751">
    <property type="entry name" value="CBB3-TYPE CYTOCHROME C OXIDASE SUBUNIT FIXP"/>
    <property type="match status" value="1"/>
</dbReference>
<dbReference type="OrthoDB" id="8777614at2"/>
<evidence type="ECO:0000256" key="1">
    <source>
        <dbReference type="ARBA" id="ARBA00022448"/>
    </source>
</evidence>
<organism evidence="9 10">
    <name type="scientific">Undibacterium piscinae</name>
    <dbReference type="NCBI Taxonomy" id="2495591"/>
    <lineage>
        <taxon>Bacteria</taxon>
        <taxon>Pseudomonadati</taxon>
        <taxon>Pseudomonadota</taxon>
        <taxon>Betaproteobacteria</taxon>
        <taxon>Burkholderiales</taxon>
        <taxon>Oxalobacteraceae</taxon>
        <taxon>Undibacterium</taxon>
    </lineage>
</organism>
<protein>
    <submittedName>
        <fullName evidence="9">C-type cytochrome</fullName>
    </submittedName>
</protein>
<evidence type="ECO:0000256" key="5">
    <source>
        <dbReference type="ARBA" id="ARBA00023004"/>
    </source>
</evidence>
<evidence type="ECO:0000256" key="2">
    <source>
        <dbReference type="ARBA" id="ARBA00022617"/>
    </source>
</evidence>
<feature type="chain" id="PRO_5026970484" evidence="7">
    <location>
        <begin position="21"/>
        <end position="115"/>
    </location>
</feature>
<evidence type="ECO:0000256" key="4">
    <source>
        <dbReference type="ARBA" id="ARBA00022982"/>
    </source>
</evidence>
<evidence type="ECO:0000259" key="8">
    <source>
        <dbReference type="PROSITE" id="PS51007"/>
    </source>
</evidence>
<proteinExistence type="predicted"/>
<dbReference type="Proteomes" id="UP000274350">
    <property type="component" value="Chromosome"/>
</dbReference>
<dbReference type="EMBL" id="CP051152">
    <property type="protein sequence ID" value="QJQ05134.1"/>
    <property type="molecule type" value="Genomic_DNA"/>
</dbReference>
<dbReference type="Pfam" id="PF00034">
    <property type="entry name" value="Cytochrom_C"/>
    <property type="match status" value="1"/>
</dbReference>
<evidence type="ECO:0000256" key="6">
    <source>
        <dbReference type="PROSITE-ProRule" id="PRU00433"/>
    </source>
</evidence>
<keyword evidence="5 6" id="KW-0408">Iron</keyword>